<dbReference type="HAMAP" id="MF_00366">
    <property type="entry name" value="RNApol_bact_RpoZ"/>
    <property type="match status" value="1"/>
</dbReference>
<dbReference type="InterPro" id="IPR003716">
    <property type="entry name" value="DNA-dir_RNA_pol_omega"/>
</dbReference>
<evidence type="ECO:0000256" key="11">
    <source>
        <dbReference type="HAMAP-Rule" id="MF_00366"/>
    </source>
</evidence>
<dbReference type="GO" id="GO:0003677">
    <property type="term" value="F:DNA binding"/>
    <property type="evidence" value="ECO:0007669"/>
    <property type="project" value="UniProtKB-UniRule"/>
</dbReference>
<dbReference type="GO" id="GO:0003899">
    <property type="term" value="F:DNA-directed RNA polymerase activity"/>
    <property type="evidence" value="ECO:0007669"/>
    <property type="project" value="UniProtKB-UniRule"/>
</dbReference>
<dbReference type="Proteomes" id="UP000009047">
    <property type="component" value="Chromosome"/>
</dbReference>
<keyword evidence="14" id="KW-1185">Reference proteome</keyword>
<evidence type="ECO:0000256" key="4">
    <source>
        <dbReference type="ARBA" id="ARBA00022478"/>
    </source>
</evidence>
<protein>
    <recommendedName>
        <fullName evidence="3 11">DNA-directed RNA polymerase subunit omega</fullName>
        <shortName evidence="11">RNAP omega subunit</shortName>
        <ecNumber evidence="2 11">2.7.7.6</ecNumber>
    </recommendedName>
    <alternativeName>
        <fullName evidence="9 11">RNA polymerase omega subunit</fullName>
    </alternativeName>
    <alternativeName>
        <fullName evidence="8 11">Transcriptase subunit omega</fullName>
    </alternativeName>
</protein>
<dbReference type="EC" id="2.7.7.6" evidence="2 11"/>
<evidence type="ECO:0000256" key="10">
    <source>
        <dbReference type="ARBA" id="ARBA00048552"/>
    </source>
</evidence>
<name>E1QE46_DESB2</name>
<keyword evidence="5 11" id="KW-0808">Transferase</keyword>
<evidence type="ECO:0000256" key="5">
    <source>
        <dbReference type="ARBA" id="ARBA00022679"/>
    </source>
</evidence>
<proteinExistence type="inferred from homology"/>
<keyword evidence="7 11" id="KW-0804">Transcription</keyword>
<comment type="similarity">
    <text evidence="1 11">Belongs to the RNA polymerase subunit omega family.</text>
</comment>
<dbReference type="GO" id="GO:0006351">
    <property type="term" value="P:DNA-templated transcription"/>
    <property type="evidence" value="ECO:0007669"/>
    <property type="project" value="UniProtKB-UniRule"/>
</dbReference>
<dbReference type="InterPro" id="IPR006110">
    <property type="entry name" value="Pol_omega/Rpo6/RPB6"/>
</dbReference>
<evidence type="ECO:0000313" key="13">
    <source>
        <dbReference type="EMBL" id="ADK83832.1"/>
    </source>
</evidence>
<dbReference type="PANTHER" id="PTHR34476:SF1">
    <property type="entry name" value="DNA-DIRECTED RNA POLYMERASE SUBUNIT OMEGA"/>
    <property type="match status" value="1"/>
</dbReference>
<dbReference type="Gene3D" id="3.90.940.10">
    <property type="match status" value="1"/>
</dbReference>
<dbReference type="GO" id="GO:0000428">
    <property type="term" value="C:DNA-directed RNA polymerase complex"/>
    <property type="evidence" value="ECO:0007669"/>
    <property type="project" value="UniProtKB-KW"/>
</dbReference>
<evidence type="ECO:0000256" key="6">
    <source>
        <dbReference type="ARBA" id="ARBA00022695"/>
    </source>
</evidence>
<comment type="function">
    <text evidence="11">Promotes RNA polymerase assembly. Latches the N- and C-terminal regions of the beta' subunit thereby facilitating its interaction with the beta and alpha subunits.</text>
</comment>
<accession>E1QE46</accession>
<gene>
    <name evidence="11" type="primary">rpoZ</name>
    <name evidence="13" type="ordered locus">Deba_0459</name>
</gene>
<dbReference type="AlphaFoldDB" id="E1QE46"/>
<feature type="region of interest" description="Disordered" evidence="12">
    <location>
        <begin position="88"/>
        <end position="118"/>
    </location>
</feature>
<dbReference type="InterPro" id="IPR036161">
    <property type="entry name" value="RPB6/omega-like_sf"/>
</dbReference>
<dbReference type="OrthoDB" id="9796300at2"/>
<evidence type="ECO:0000256" key="3">
    <source>
        <dbReference type="ARBA" id="ARBA00013725"/>
    </source>
</evidence>
<dbReference type="SMART" id="SM01409">
    <property type="entry name" value="RNA_pol_Rpb6"/>
    <property type="match status" value="1"/>
</dbReference>
<evidence type="ECO:0000256" key="8">
    <source>
        <dbReference type="ARBA" id="ARBA00029924"/>
    </source>
</evidence>
<dbReference type="eggNOG" id="COG1758">
    <property type="taxonomic scope" value="Bacteria"/>
</dbReference>
<dbReference type="PANTHER" id="PTHR34476">
    <property type="entry name" value="DNA-DIRECTED RNA POLYMERASE SUBUNIT OMEGA"/>
    <property type="match status" value="1"/>
</dbReference>
<evidence type="ECO:0000256" key="12">
    <source>
        <dbReference type="SAM" id="MobiDB-lite"/>
    </source>
</evidence>
<evidence type="ECO:0000313" key="14">
    <source>
        <dbReference type="Proteomes" id="UP000009047"/>
    </source>
</evidence>
<dbReference type="STRING" id="644282.Deba_0459"/>
<comment type="subunit">
    <text evidence="11">The RNAP catalytic core consists of 2 alpha, 1 beta, 1 beta' and 1 omega subunit. When a sigma factor is associated with the core the holoenzyme is formed, which can initiate transcription.</text>
</comment>
<keyword evidence="4 11" id="KW-0240">DNA-directed RNA polymerase</keyword>
<keyword evidence="6 11" id="KW-0548">Nucleotidyltransferase</keyword>
<dbReference type="EMBL" id="CP002085">
    <property type="protein sequence ID" value="ADK83832.1"/>
    <property type="molecule type" value="Genomic_DNA"/>
</dbReference>
<evidence type="ECO:0000256" key="1">
    <source>
        <dbReference type="ARBA" id="ARBA00006711"/>
    </source>
</evidence>
<dbReference type="HOGENOM" id="CLU_125406_2_0_7"/>
<dbReference type="KEGG" id="dbr:Deba_0459"/>
<evidence type="ECO:0000256" key="7">
    <source>
        <dbReference type="ARBA" id="ARBA00023163"/>
    </source>
</evidence>
<sequence>MARVTIEDCLKRVPNRFALVHMTAQRVRQLRDGAPPLLESKNKEVVQALREIAGGQVYPVSREEAEEGRARAEAEERARLAQASLAATMAQEVAVDQADEPTTNQEQAADTPDDDQTV</sequence>
<dbReference type="SUPFAM" id="SSF63562">
    <property type="entry name" value="RPB6/omega subunit-like"/>
    <property type="match status" value="1"/>
</dbReference>
<dbReference type="Pfam" id="PF01192">
    <property type="entry name" value="RNA_pol_Rpb6"/>
    <property type="match status" value="1"/>
</dbReference>
<comment type="catalytic activity">
    <reaction evidence="10 11">
        <text>RNA(n) + a ribonucleoside 5'-triphosphate = RNA(n+1) + diphosphate</text>
        <dbReference type="Rhea" id="RHEA:21248"/>
        <dbReference type="Rhea" id="RHEA-COMP:14527"/>
        <dbReference type="Rhea" id="RHEA-COMP:17342"/>
        <dbReference type="ChEBI" id="CHEBI:33019"/>
        <dbReference type="ChEBI" id="CHEBI:61557"/>
        <dbReference type="ChEBI" id="CHEBI:140395"/>
        <dbReference type="EC" id="2.7.7.6"/>
    </reaction>
</comment>
<evidence type="ECO:0000256" key="2">
    <source>
        <dbReference type="ARBA" id="ARBA00012418"/>
    </source>
</evidence>
<reference evidence="13 14" key="1">
    <citation type="journal article" date="2010" name="Stand. Genomic Sci.">
        <title>Complete genome sequence of Desulfarculus baarsii type strain (2st14).</title>
        <authorList>
            <person name="Sun H."/>
            <person name="Spring S."/>
            <person name="Lapidus A."/>
            <person name="Davenport K."/>
            <person name="Del Rio T.G."/>
            <person name="Tice H."/>
            <person name="Nolan M."/>
            <person name="Copeland A."/>
            <person name="Cheng J.F."/>
            <person name="Lucas S."/>
            <person name="Tapia R."/>
            <person name="Goodwin L."/>
            <person name="Pitluck S."/>
            <person name="Ivanova N."/>
            <person name="Pagani I."/>
            <person name="Mavromatis K."/>
            <person name="Ovchinnikova G."/>
            <person name="Pati A."/>
            <person name="Chen A."/>
            <person name="Palaniappan K."/>
            <person name="Hauser L."/>
            <person name="Chang Y.J."/>
            <person name="Jeffries C.D."/>
            <person name="Detter J.C."/>
            <person name="Han C."/>
            <person name="Rohde M."/>
            <person name="Brambilla E."/>
            <person name="Goker M."/>
            <person name="Woyke T."/>
            <person name="Bristow J."/>
            <person name="Eisen J.A."/>
            <person name="Markowitz V."/>
            <person name="Hugenholtz P."/>
            <person name="Kyrpides N.C."/>
            <person name="Klenk H.P."/>
            <person name="Land M."/>
        </authorList>
    </citation>
    <scope>NUCLEOTIDE SEQUENCE [LARGE SCALE GENOMIC DNA]</scope>
    <source>
        <strain evidence="14">ATCC 33931 / DSM 2075 / LMG 7858 / VKM B-1802 / 2st14</strain>
    </source>
</reference>
<organism evidence="13 14">
    <name type="scientific">Desulfarculus baarsii (strain ATCC 33931 / DSM 2075 / LMG 7858 / VKM B-1802 / 2st14)</name>
    <dbReference type="NCBI Taxonomy" id="644282"/>
    <lineage>
        <taxon>Bacteria</taxon>
        <taxon>Pseudomonadati</taxon>
        <taxon>Thermodesulfobacteriota</taxon>
        <taxon>Desulfarculia</taxon>
        <taxon>Desulfarculales</taxon>
        <taxon>Desulfarculaceae</taxon>
        <taxon>Desulfarculus</taxon>
    </lineage>
</organism>
<evidence type="ECO:0000256" key="9">
    <source>
        <dbReference type="ARBA" id="ARBA00030998"/>
    </source>
</evidence>
<dbReference type="NCBIfam" id="TIGR00690">
    <property type="entry name" value="rpoZ"/>
    <property type="match status" value="1"/>
</dbReference>